<evidence type="ECO:0000256" key="1">
    <source>
        <dbReference type="SAM" id="MobiDB-lite"/>
    </source>
</evidence>
<evidence type="ECO:0000313" key="2">
    <source>
        <dbReference type="EnsemblMetazoa" id="tetur77g00080.1"/>
    </source>
</evidence>
<organism evidence="2 3">
    <name type="scientific">Tetranychus urticae</name>
    <name type="common">Two-spotted spider mite</name>
    <dbReference type="NCBI Taxonomy" id="32264"/>
    <lineage>
        <taxon>Eukaryota</taxon>
        <taxon>Metazoa</taxon>
        <taxon>Ecdysozoa</taxon>
        <taxon>Arthropoda</taxon>
        <taxon>Chelicerata</taxon>
        <taxon>Arachnida</taxon>
        <taxon>Acari</taxon>
        <taxon>Acariformes</taxon>
        <taxon>Trombidiformes</taxon>
        <taxon>Prostigmata</taxon>
        <taxon>Eleutherengona</taxon>
        <taxon>Raphignathae</taxon>
        <taxon>Tetranychoidea</taxon>
        <taxon>Tetranychidae</taxon>
        <taxon>Tetranychus</taxon>
    </lineage>
</organism>
<sequence>MEKRIMIPTTLIEPVGSSNDLPDTTLKTHSRKSKKVNPVQSLPRQIDQPEIEEVTTEQIPPQQEQDQDLHHEELKQIQIQFCQTVPEVKQVGELNQFLEETLQSNTDEEIRDWNPANGREYNSELIQYINKLLEVMKWSFGTPVGQNIKSADDFIIIEGERQKQVKILELRTRDSPLDIEINESVPESFDLQKGKDPSAWIQETGNRKEVQSPEHLVLESKEANEWTELEGEKKINEADLQKVANFIKTVCKSNRTSKIQEEIFKYKDEMIKEIKRIISEVLYPSSINSSLVREPKLMKDIAKLVKVAKWTFEKEPLKRKGKKNLKKQDDTSERKSQEETDDIPTFEFSADNLITPNLNQIQVNNGEQEKEEMEVVNHQIAKRKNEMEGKDQSTMNSNEFKKRKSGEIIIREERGDKKERFCIEVARYSRRNDGIVSSHIKSWNYESPKGFGIFIKGRGYQKGCVEKILDETEEEFGAIKNIFSDRAYTLVVMKNEQDREKMIDILKEHKDLEVESAKYRFPQIKFSVHESMLTEGTEKLVEEIKKWNGLKKFKKEKMVLSSIHPINNTRFVILVLEVHPHIRNHIIETLDGEIRIRNKSFTLSDHFEIRKCRKCGSIKHGWCGSEKHCMNCSRVHNKDMNCTYPKKCLTCKGGHTTFTLDCPPFKREIENKMDFSTTPFDLITSVFPRLCKPLVKEDLANDSFIDLVKNDKKSTMELFNKIDKCENPGMMVTIRGVTSNNLKGMLLIYALMGQKKEINLHKMDLITKALNILETNVRTALTVKNERLMVQGIISESVIIGIIIYENSWTIPEVIQRNIQAKWINISTKWKTLLRLKPLDSQSEIREILSKRSWKTLMVIMDYHLAQQANHNNLEIQQQLEKYLGGFGENNYWLYTKINQNNECKNYVFLKKEIYLNPFKEGIKIEGQTLHFDIVAKYTICKKCGKPKTCNHPPKQCDVPSMDN</sequence>
<keyword evidence="3" id="KW-1185">Reference proteome</keyword>
<evidence type="ECO:0000313" key="3">
    <source>
        <dbReference type="Proteomes" id="UP000015104"/>
    </source>
</evidence>
<dbReference type="EMBL" id="CAEY01001861">
    <property type="status" value="NOT_ANNOTATED_CDS"/>
    <property type="molecule type" value="Genomic_DNA"/>
</dbReference>
<reference evidence="3" key="1">
    <citation type="submission" date="2011-08" db="EMBL/GenBank/DDBJ databases">
        <authorList>
            <person name="Rombauts S."/>
        </authorList>
    </citation>
    <scope>NUCLEOTIDE SEQUENCE</scope>
    <source>
        <strain evidence="3">London</strain>
    </source>
</reference>
<feature type="compositionally biased region" description="Polar residues" evidence="1">
    <location>
        <begin position="16"/>
        <end position="27"/>
    </location>
</feature>
<accession>T1L6G1</accession>
<protein>
    <submittedName>
        <fullName evidence="2">Uncharacterized protein</fullName>
    </submittedName>
</protein>
<dbReference type="HOGENOM" id="CLU_013067_0_0_1"/>
<name>T1L6G1_TETUR</name>
<reference evidence="2" key="2">
    <citation type="submission" date="2015-06" db="UniProtKB">
        <authorList>
            <consortium name="EnsemblMetazoa"/>
        </authorList>
    </citation>
    <scope>IDENTIFICATION</scope>
</reference>
<feature type="compositionally biased region" description="Basic and acidic residues" evidence="1">
    <location>
        <begin position="326"/>
        <end position="338"/>
    </location>
</feature>
<feature type="region of interest" description="Disordered" evidence="1">
    <location>
        <begin position="1"/>
        <end position="69"/>
    </location>
</feature>
<feature type="region of interest" description="Disordered" evidence="1">
    <location>
        <begin position="319"/>
        <end position="342"/>
    </location>
</feature>
<dbReference type="AlphaFoldDB" id="T1L6G1"/>
<dbReference type="EnsemblMetazoa" id="tetur77g00080.1">
    <property type="protein sequence ID" value="tetur77g00080.1"/>
    <property type="gene ID" value="tetur77g00080"/>
</dbReference>
<dbReference type="Proteomes" id="UP000015104">
    <property type="component" value="Unassembled WGS sequence"/>
</dbReference>
<proteinExistence type="predicted"/>